<keyword evidence="1" id="KW-0689">Ribosomal protein</keyword>
<dbReference type="EMBL" id="QTSX02000100">
    <property type="protein sequence ID" value="KAJ9088643.1"/>
    <property type="molecule type" value="Genomic_DNA"/>
</dbReference>
<comment type="caution">
    <text evidence="1">The sequence shown here is derived from an EMBL/GenBank/DDBJ whole genome shotgun (WGS) entry which is preliminary data.</text>
</comment>
<keyword evidence="2" id="KW-1185">Reference proteome</keyword>
<evidence type="ECO:0000313" key="2">
    <source>
        <dbReference type="Proteomes" id="UP001165960"/>
    </source>
</evidence>
<sequence length="208" mass="23999">MKDIYQEDLIVIPDNVKVTFKARTVQVKGPRGVLTKAFQHVDVELQRFSKRKIKVVIWHGNRKHSACLGTITSHIKNMIVGVTKGFLYKMRLVYSHFPINVTISDDGLYCEIRNFLGEKRTRKVDMLEGVTIEHSKDVKDELILYGNDINNVSQSAASIQQSTLARNKDIRKFLDGIYVSQKVLYIFFISADTFRLTSRWMSKNKTKI</sequence>
<keyword evidence="1" id="KW-0687">Ribonucleoprotein</keyword>
<protein>
    <submittedName>
        <fullName evidence="1">60S ribosomal protein L9B, variant 2</fullName>
    </submittedName>
</protein>
<organism evidence="1 2">
    <name type="scientific">Entomophthora muscae</name>
    <dbReference type="NCBI Taxonomy" id="34485"/>
    <lineage>
        <taxon>Eukaryota</taxon>
        <taxon>Fungi</taxon>
        <taxon>Fungi incertae sedis</taxon>
        <taxon>Zoopagomycota</taxon>
        <taxon>Entomophthoromycotina</taxon>
        <taxon>Entomophthoromycetes</taxon>
        <taxon>Entomophthorales</taxon>
        <taxon>Entomophthoraceae</taxon>
        <taxon>Entomophthora</taxon>
    </lineage>
</organism>
<reference evidence="1" key="1">
    <citation type="submission" date="2022-04" db="EMBL/GenBank/DDBJ databases">
        <title>Genome of the entomopathogenic fungus Entomophthora muscae.</title>
        <authorList>
            <person name="Elya C."/>
            <person name="Lovett B.R."/>
            <person name="Lee E."/>
            <person name="Macias A.M."/>
            <person name="Hajek A.E."/>
            <person name="De Bivort B.L."/>
            <person name="Kasson M.T."/>
            <person name="De Fine Licht H.H."/>
            <person name="Stajich J.E."/>
        </authorList>
    </citation>
    <scope>NUCLEOTIDE SEQUENCE</scope>
    <source>
        <strain evidence="1">Berkeley</strain>
    </source>
</reference>
<proteinExistence type="predicted"/>
<dbReference type="Proteomes" id="UP001165960">
    <property type="component" value="Unassembled WGS sequence"/>
</dbReference>
<evidence type="ECO:0000313" key="1">
    <source>
        <dbReference type="EMBL" id="KAJ9088643.1"/>
    </source>
</evidence>
<gene>
    <name evidence="1" type="primary">RPL9B</name>
    <name evidence="1" type="ORF">DSO57_1020978</name>
</gene>
<name>A0ACC2UNN2_9FUNG</name>
<accession>A0ACC2UNN2</accession>